<name>A0A1X6MY64_9APHY</name>
<dbReference type="RefSeq" id="XP_024338112.1">
    <property type="nucleotide sequence ID" value="XM_024477745.1"/>
</dbReference>
<evidence type="ECO:0000313" key="1">
    <source>
        <dbReference type="EMBL" id="OSX61318.1"/>
    </source>
</evidence>
<protein>
    <submittedName>
        <fullName evidence="1">Uncharacterized protein</fullName>
    </submittedName>
</protein>
<keyword evidence="2" id="KW-1185">Reference proteome</keyword>
<dbReference type="Proteomes" id="UP000194127">
    <property type="component" value="Unassembled WGS sequence"/>
</dbReference>
<reference evidence="1 2" key="1">
    <citation type="submission" date="2017-04" db="EMBL/GenBank/DDBJ databases">
        <title>Genome Sequence of the Model Brown-Rot Fungus Postia placenta SB12.</title>
        <authorList>
            <consortium name="DOE Joint Genome Institute"/>
            <person name="Gaskell J."/>
            <person name="Kersten P."/>
            <person name="Larrondo L.F."/>
            <person name="Canessa P."/>
            <person name="Martinez D."/>
            <person name="Hibbett D."/>
            <person name="Schmoll M."/>
            <person name="Kubicek C.P."/>
            <person name="Martinez A.T."/>
            <person name="Yadav J."/>
            <person name="Master E."/>
            <person name="Magnuson J.K."/>
            <person name="James T."/>
            <person name="Yaver D."/>
            <person name="Berka R."/>
            <person name="Labutti K."/>
            <person name="Lipzen A."/>
            <person name="Aerts A."/>
            <person name="Barry K."/>
            <person name="Henrissat B."/>
            <person name="Blanchette R."/>
            <person name="Grigoriev I."/>
            <person name="Cullen D."/>
        </authorList>
    </citation>
    <scope>NUCLEOTIDE SEQUENCE [LARGE SCALE GENOMIC DNA]</scope>
    <source>
        <strain evidence="1 2">MAD-698-R-SB12</strain>
    </source>
</reference>
<proteinExistence type="predicted"/>
<gene>
    <name evidence="1" type="ORF">POSPLADRAFT_1040435</name>
</gene>
<accession>A0A1X6MY64</accession>
<dbReference type="EMBL" id="KZ110599">
    <property type="protein sequence ID" value="OSX61318.1"/>
    <property type="molecule type" value="Genomic_DNA"/>
</dbReference>
<dbReference type="GeneID" id="36322695"/>
<feature type="non-terminal residue" evidence="1">
    <location>
        <position position="66"/>
    </location>
</feature>
<sequence>MSSCIRTASQISWRTPGVGWFLDPTGYIGRHPMHLRSIAQSEADKERGKTDSSCLSDRCERVEQIE</sequence>
<dbReference type="AlphaFoldDB" id="A0A1X6MY64"/>
<organism evidence="1 2">
    <name type="scientific">Postia placenta MAD-698-R-SB12</name>
    <dbReference type="NCBI Taxonomy" id="670580"/>
    <lineage>
        <taxon>Eukaryota</taxon>
        <taxon>Fungi</taxon>
        <taxon>Dikarya</taxon>
        <taxon>Basidiomycota</taxon>
        <taxon>Agaricomycotina</taxon>
        <taxon>Agaricomycetes</taxon>
        <taxon>Polyporales</taxon>
        <taxon>Adustoporiaceae</taxon>
        <taxon>Rhodonia</taxon>
    </lineage>
</organism>
<evidence type="ECO:0000313" key="2">
    <source>
        <dbReference type="Proteomes" id="UP000194127"/>
    </source>
</evidence>